<dbReference type="GO" id="GO:0004673">
    <property type="term" value="F:protein histidine kinase activity"/>
    <property type="evidence" value="ECO:0007669"/>
    <property type="project" value="UniProtKB-EC"/>
</dbReference>
<dbReference type="InterPro" id="IPR003594">
    <property type="entry name" value="HATPase_dom"/>
</dbReference>
<evidence type="ECO:0000313" key="5">
    <source>
        <dbReference type="EMBL" id="NGO39366.1"/>
    </source>
</evidence>
<dbReference type="PANTHER" id="PTHR43065:SF42">
    <property type="entry name" value="TWO-COMPONENT SENSOR PPRA"/>
    <property type="match status" value="1"/>
</dbReference>
<dbReference type="PROSITE" id="PS50109">
    <property type="entry name" value="HIS_KIN"/>
    <property type="match status" value="1"/>
</dbReference>
<organism evidence="5 6">
    <name type="scientific">Limisphaera ngatamarikiensis</name>
    <dbReference type="NCBI Taxonomy" id="1324935"/>
    <lineage>
        <taxon>Bacteria</taxon>
        <taxon>Pseudomonadati</taxon>
        <taxon>Verrucomicrobiota</taxon>
        <taxon>Verrucomicrobiia</taxon>
        <taxon>Limisphaerales</taxon>
        <taxon>Limisphaeraceae</taxon>
        <taxon>Limisphaera</taxon>
    </lineage>
</organism>
<dbReference type="InterPro" id="IPR035965">
    <property type="entry name" value="PAS-like_dom_sf"/>
</dbReference>
<comment type="catalytic activity">
    <reaction evidence="1">
        <text>ATP + protein L-histidine = ADP + protein N-phospho-L-histidine.</text>
        <dbReference type="EC" id="2.7.13.3"/>
    </reaction>
</comment>
<feature type="domain" description="Histidine kinase" evidence="4">
    <location>
        <begin position="305"/>
        <end position="528"/>
    </location>
</feature>
<dbReference type="PRINTS" id="PR00344">
    <property type="entry name" value="BCTRLSENSOR"/>
</dbReference>
<dbReference type="InterPro" id="IPR005467">
    <property type="entry name" value="His_kinase_dom"/>
</dbReference>
<dbReference type="Gene3D" id="3.30.565.10">
    <property type="entry name" value="Histidine kinase-like ATPase, C-terminal domain"/>
    <property type="match status" value="1"/>
</dbReference>
<dbReference type="Proteomes" id="UP000477311">
    <property type="component" value="Unassembled WGS sequence"/>
</dbReference>
<evidence type="ECO:0000256" key="3">
    <source>
        <dbReference type="SAM" id="MobiDB-lite"/>
    </source>
</evidence>
<dbReference type="EC" id="2.7.13.3" evidence="2"/>
<dbReference type="SMART" id="SM00387">
    <property type="entry name" value="HATPase_c"/>
    <property type="match status" value="1"/>
</dbReference>
<reference evidence="5 6" key="1">
    <citation type="submission" date="2020-02" db="EMBL/GenBank/DDBJ databases">
        <title>Draft genome sequence of Limisphaera ngatamarikiensis NGM72.4T, a thermophilic Verrucomicrobia grouped in subdivision 3.</title>
        <authorList>
            <person name="Carere C.R."/>
            <person name="Steen J."/>
            <person name="Hugenholtz P."/>
            <person name="Stott M.B."/>
        </authorList>
    </citation>
    <scope>NUCLEOTIDE SEQUENCE [LARGE SCALE GENOMIC DNA]</scope>
    <source>
        <strain evidence="5 6">NGM72.4</strain>
    </source>
</reference>
<sequence>MKQALSGRQRQPGPAGHPEDPVLATVPSPSGFAPSGLLENGWAVLDEAGRILRANDSLALWLRMSPWELPGCSLPRLLGQRHPGWEPAVRDFLATASDFDRLELPADQSPDSEHLLLDLCRGEKEFHVRLETALPPAREWEELFPPDRWGRVAAHKAYQRLLRAEAQLENLIHHWPGILFSQRPDFSFRYISPRVEELTGVPPREWRRSSEYFWRVVHEADVEMLMSRFRHADWPPEGGVTTYRIRHLQTGRVSYLWEYRQPLRTAGGLLLGYEGLWLDITRQTIAERRLLTMSWKETLGTLTLGLAHDFCNIMTGIISLSETYQAELETNSRLREGLELIRTTALEASQLAHRFRQLHQGTPGEKNFHDLNDIVRSMAELLRKVLARRVRVATDLAEGQCPVYLDAVELRQVLVNLALNAVDAMPQGGQLTFRTAIHQQQPPVQPLQGAMPRSPVVELAVQDTGVGIPARLLHAIFDPFFTTKPLGKGSGLGLYNTRLFAERHGAAISVETAENRGTTFHFWFPLADLNADATPQASEQRTVRHTILAVGTAQPAFHQVVARLRESGFYVAPAHSEAEALELLHSPYFQFTALMLFCEDTGRAYGRLLDRVRTIGLPLKTFCLTACNQDELDTAFVERVDLVMPVDLPAPEWQNRLRRLFDSR</sequence>
<dbReference type="SUPFAM" id="SSF55874">
    <property type="entry name" value="ATPase domain of HSP90 chaperone/DNA topoisomerase II/histidine kinase"/>
    <property type="match status" value="1"/>
</dbReference>
<keyword evidence="6" id="KW-1185">Reference proteome</keyword>
<name>A0A6M1RI68_9BACT</name>
<protein>
    <recommendedName>
        <fullName evidence="2">histidine kinase</fullName>
        <ecNumber evidence="2">2.7.13.3</ecNumber>
    </recommendedName>
</protein>
<dbReference type="SMART" id="SM00091">
    <property type="entry name" value="PAS"/>
    <property type="match status" value="2"/>
</dbReference>
<dbReference type="InterPro" id="IPR036890">
    <property type="entry name" value="HATPase_C_sf"/>
</dbReference>
<dbReference type="InterPro" id="IPR000014">
    <property type="entry name" value="PAS"/>
</dbReference>
<dbReference type="AlphaFoldDB" id="A0A6M1RI68"/>
<dbReference type="Gene3D" id="3.30.450.20">
    <property type="entry name" value="PAS domain"/>
    <property type="match status" value="1"/>
</dbReference>
<dbReference type="RefSeq" id="WP_165107346.1">
    <property type="nucleotide sequence ID" value="NZ_JAAKYA010000053.1"/>
</dbReference>
<accession>A0A6M1RI68</accession>
<dbReference type="SUPFAM" id="SSF55785">
    <property type="entry name" value="PYP-like sensor domain (PAS domain)"/>
    <property type="match status" value="1"/>
</dbReference>
<dbReference type="InterPro" id="IPR004358">
    <property type="entry name" value="Sig_transdc_His_kin-like_C"/>
</dbReference>
<dbReference type="PANTHER" id="PTHR43065">
    <property type="entry name" value="SENSOR HISTIDINE KINASE"/>
    <property type="match status" value="1"/>
</dbReference>
<dbReference type="CDD" id="cd00130">
    <property type="entry name" value="PAS"/>
    <property type="match status" value="2"/>
</dbReference>
<dbReference type="EMBL" id="JAAKYA010000053">
    <property type="protein sequence ID" value="NGO39366.1"/>
    <property type="molecule type" value="Genomic_DNA"/>
</dbReference>
<evidence type="ECO:0000256" key="2">
    <source>
        <dbReference type="ARBA" id="ARBA00012438"/>
    </source>
</evidence>
<gene>
    <name evidence="5" type="ORF">G4L39_08140</name>
</gene>
<evidence type="ECO:0000313" key="6">
    <source>
        <dbReference type="Proteomes" id="UP000477311"/>
    </source>
</evidence>
<feature type="region of interest" description="Disordered" evidence="3">
    <location>
        <begin position="1"/>
        <end position="28"/>
    </location>
</feature>
<dbReference type="Pfam" id="PF02518">
    <property type="entry name" value="HATPase_c"/>
    <property type="match status" value="1"/>
</dbReference>
<evidence type="ECO:0000259" key="4">
    <source>
        <dbReference type="PROSITE" id="PS50109"/>
    </source>
</evidence>
<proteinExistence type="predicted"/>
<evidence type="ECO:0000256" key="1">
    <source>
        <dbReference type="ARBA" id="ARBA00000085"/>
    </source>
</evidence>
<comment type="caution">
    <text evidence="5">The sequence shown here is derived from an EMBL/GenBank/DDBJ whole genome shotgun (WGS) entry which is preliminary data.</text>
</comment>
<dbReference type="Gene3D" id="1.10.287.130">
    <property type="match status" value="1"/>
</dbReference>